<dbReference type="OrthoDB" id="34335at2"/>
<reference evidence="2 3" key="1">
    <citation type="journal article" date="2012" name="Stand. Genomic Sci.">
        <title>Complete genome sequence of the aerobic, heterotroph Marinithermus hydrothermalis type strain (T1(T)) from a deep-sea hydrothermal vent chimney.</title>
        <authorList>
            <person name="Copeland A."/>
            <person name="Gu W."/>
            <person name="Yasawong M."/>
            <person name="Lapidus A."/>
            <person name="Lucas S."/>
            <person name="Deshpande S."/>
            <person name="Pagani I."/>
            <person name="Tapia R."/>
            <person name="Cheng J.F."/>
            <person name="Goodwin L.A."/>
            <person name="Pitluck S."/>
            <person name="Liolios K."/>
            <person name="Ivanova N."/>
            <person name="Mavromatis K."/>
            <person name="Mikhailova N."/>
            <person name="Pati A."/>
            <person name="Chen A."/>
            <person name="Palaniappan K."/>
            <person name="Land M."/>
            <person name="Pan C."/>
            <person name="Brambilla E.M."/>
            <person name="Rohde M."/>
            <person name="Tindall B.J."/>
            <person name="Sikorski J."/>
            <person name="Goker M."/>
            <person name="Detter J.C."/>
            <person name="Bristow J."/>
            <person name="Eisen J.A."/>
            <person name="Markowitz V."/>
            <person name="Hugenholtz P."/>
            <person name="Kyrpides N.C."/>
            <person name="Klenk H.P."/>
            <person name="Woyke T."/>
        </authorList>
    </citation>
    <scope>NUCLEOTIDE SEQUENCE [LARGE SCALE GENOMIC DNA]</scope>
    <source>
        <strain evidence="3">DSM 14884 / JCM 11576 / T1</strain>
    </source>
</reference>
<dbReference type="InterPro" id="IPR019606">
    <property type="entry name" value="GerMN"/>
</dbReference>
<keyword evidence="2" id="KW-0449">Lipoprotein</keyword>
<dbReference type="AlphaFoldDB" id="F2NQL6"/>
<gene>
    <name evidence="2" type="ordered locus">Marky_1214</name>
</gene>
<dbReference type="KEGG" id="mhd:Marky_1214"/>
<dbReference type="HOGENOM" id="CLU_128654_0_0_0"/>
<evidence type="ECO:0000259" key="1">
    <source>
        <dbReference type="SMART" id="SM00909"/>
    </source>
</evidence>
<dbReference type="STRING" id="869210.Marky_1214"/>
<dbReference type="RefSeq" id="WP_013704001.1">
    <property type="nucleotide sequence ID" value="NC_015387.1"/>
</dbReference>
<protein>
    <submittedName>
        <fullName evidence="2">Lipoprotein LpqB, GerMN domain protein</fullName>
    </submittedName>
</protein>
<dbReference type="Proteomes" id="UP000007030">
    <property type="component" value="Chromosome"/>
</dbReference>
<feature type="domain" description="GerMN" evidence="1">
    <location>
        <begin position="80"/>
        <end position="166"/>
    </location>
</feature>
<dbReference type="SMART" id="SM00909">
    <property type="entry name" value="Germane"/>
    <property type="match status" value="1"/>
</dbReference>
<evidence type="ECO:0000313" key="2">
    <source>
        <dbReference type="EMBL" id="AEB11954.1"/>
    </source>
</evidence>
<accession>F2NQL6</accession>
<dbReference type="EMBL" id="CP002630">
    <property type="protein sequence ID" value="AEB11954.1"/>
    <property type="molecule type" value="Genomic_DNA"/>
</dbReference>
<evidence type="ECO:0000313" key="3">
    <source>
        <dbReference type="Proteomes" id="UP000007030"/>
    </source>
</evidence>
<proteinExistence type="predicted"/>
<dbReference type="eggNOG" id="COG5401">
    <property type="taxonomic scope" value="Bacteria"/>
</dbReference>
<sequence>MKRFVTLWNLLGLAVLALGLAVYLYTDRRQGGAVLNLPETLEEARTPRTLQLRLYFGKPDGTGFVVERRQVRLEPGENPYERALAELVRGPAQGGTPLVPAGMDPPAVFVAGDTAYVDLPAAYGRLGYGSAGEVLLLFGMANTLLEFEEIGAVKFLLEGREVPTLGHVSLVDPIRKTR</sequence>
<organism evidence="2 3">
    <name type="scientific">Marinithermus hydrothermalis (strain DSM 14884 / JCM 11576 / T1)</name>
    <dbReference type="NCBI Taxonomy" id="869210"/>
    <lineage>
        <taxon>Bacteria</taxon>
        <taxon>Thermotogati</taxon>
        <taxon>Deinococcota</taxon>
        <taxon>Deinococci</taxon>
        <taxon>Thermales</taxon>
        <taxon>Thermaceae</taxon>
        <taxon>Marinithermus</taxon>
    </lineage>
</organism>
<name>F2NQL6_MARHT</name>
<dbReference type="Pfam" id="PF10646">
    <property type="entry name" value="Germane"/>
    <property type="match status" value="1"/>
</dbReference>
<keyword evidence="3" id="KW-1185">Reference proteome</keyword>